<evidence type="ECO:0000313" key="3">
    <source>
        <dbReference type="Proteomes" id="UP001159363"/>
    </source>
</evidence>
<comment type="caution">
    <text evidence="2">The sequence shown here is derived from an EMBL/GenBank/DDBJ whole genome shotgun (WGS) entry which is preliminary data.</text>
</comment>
<feature type="compositionally biased region" description="Basic and acidic residues" evidence="1">
    <location>
        <begin position="383"/>
        <end position="392"/>
    </location>
</feature>
<feature type="region of interest" description="Disordered" evidence="1">
    <location>
        <begin position="665"/>
        <end position="689"/>
    </location>
</feature>
<dbReference type="EMBL" id="JARBHB010000002">
    <property type="protein sequence ID" value="KAJ8892037.1"/>
    <property type="molecule type" value="Genomic_DNA"/>
</dbReference>
<organism evidence="2 3">
    <name type="scientific">Dryococelus australis</name>
    <dbReference type="NCBI Taxonomy" id="614101"/>
    <lineage>
        <taxon>Eukaryota</taxon>
        <taxon>Metazoa</taxon>
        <taxon>Ecdysozoa</taxon>
        <taxon>Arthropoda</taxon>
        <taxon>Hexapoda</taxon>
        <taxon>Insecta</taxon>
        <taxon>Pterygota</taxon>
        <taxon>Neoptera</taxon>
        <taxon>Polyneoptera</taxon>
        <taxon>Phasmatodea</taxon>
        <taxon>Verophasmatodea</taxon>
        <taxon>Anareolatae</taxon>
        <taxon>Phasmatidae</taxon>
        <taxon>Eurycanthinae</taxon>
        <taxon>Dryococelus</taxon>
    </lineage>
</organism>
<feature type="region of interest" description="Disordered" evidence="1">
    <location>
        <begin position="333"/>
        <end position="400"/>
    </location>
</feature>
<feature type="compositionally biased region" description="Polar residues" evidence="1">
    <location>
        <begin position="373"/>
        <end position="382"/>
    </location>
</feature>
<reference evidence="2 3" key="1">
    <citation type="submission" date="2023-02" db="EMBL/GenBank/DDBJ databases">
        <title>LHISI_Scaffold_Assembly.</title>
        <authorList>
            <person name="Stuart O.P."/>
            <person name="Cleave R."/>
            <person name="Magrath M.J.L."/>
            <person name="Mikheyev A.S."/>
        </authorList>
    </citation>
    <scope>NUCLEOTIDE SEQUENCE [LARGE SCALE GENOMIC DNA]</scope>
    <source>
        <strain evidence="2">Daus_M_001</strain>
        <tissue evidence="2">Leg muscle</tissue>
    </source>
</reference>
<feature type="compositionally biased region" description="Basic and acidic residues" evidence="1">
    <location>
        <begin position="342"/>
        <end position="363"/>
    </location>
</feature>
<proteinExistence type="predicted"/>
<evidence type="ECO:0000256" key="1">
    <source>
        <dbReference type="SAM" id="MobiDB-lite"/>
    </source>
</evidence>
<sequence length="804" mass="89101">MYDNSWRTVAQSSPSTVTADNQCTVDICIFVNKTVESNLQVIEDGWMELSRCSPHDVKLHESRRFEKLCRIALHSCLAEMMYGNCMVKVVYLIVRRDLRILTVLEVCVTFLIMQHARPTFIFVPRFLRSSALMPSSGVAHTSFFFFLLGTDMPTLAIYPSTESKSSPQSVEDKRLPTTLAVLLKLRLNHPVIRKRRESRACCFASKVDTNTHPYRYIAPTRKPCGVPVVMLYCANQLFNNRTLVNTMEAHRLYYAPVNLLASHEGELGSIPSRLTPGFLHVGIVQDYATGRRVFSGISRFHRPFILALLHTLITFIGSQDLAAKNFPRPLAVTASSGGRTKGLAERHGERKMSREKQHEENHHPGSKFLAISLRQSGSTETLSPDKRYERSARPSTNYCSAVQKSKRSENLLSSSRIGPGQREFVLATRLNNHYNDESYIVLSGYASFWHRLARSGNALGKCRPYRSLASSAQESGTALARVIPIATTAKVAFKRNAFAESRNWSQTSIPELLAFPTIMRIQKPVAESLCRSAPECPAAVLRSDVASKLALNATLSAYGIGSLVHATTVPIAARAGGTALSTWRANVHCRNLPYLARSAFMSRRNAALQPASTPARISYRSRACLVDSEVIRDTVQVAQRRNIGGWIGKESAMAFVRDTSQHSSGVNLKNYGKPKSGWPDRESNPGPPECEYSRAGWATGLRGENPCSWQRPPRFSHVKILGDSAGNLTPIAAKHAGQRYTGAFFHPRKILGALRNTAFSHFESDTLFVGSSGRGWRGINAFRLSLNPCDDVHSSLLGCTIDGL</sequence>
<keyword evidence="3" id="KW-1185">Reference proteome</keyword>
<protein>
    <submittedName>
        <fullName evidence="2">Uncharacterized protein</fullName>
    </submittedName>
</protein>
<accession>A0ABQ9I5W6</accession>
<dbReference type="Proteomes" id="UP001159363">
    <property type="component" value="Chromosome 2"/>
</dbReference>
<evidence type="ECO:0000313" key="2">
    <source>
        <dbReference type="EMBL" id="KAJ8892037.1"/>
    </source>
</evidence>
<name>A0ABQ9I5W6_9NEOP</name>
<gene>
    <name evidence="2" type="ORF">PR048_004603</name>
</gene>